<reference evidence="2" key="1">
    <citation type="submission" date="2018-09" db="EMBL/GenBank/DDBJ databases">
        <title>Genomics and Phylogenetic analysis of three type specimens of Osmundea (Rhodomelaceae, Rhodophyta).</title>
        <authorList>
            <person name="Hughey J.R."/>
            <person name="Miller K.A."/>
        </authorList>
    </citation>
    <scope>NUCLEOTIDE SEQUENCE</scope>
</reference>
<dbReference type="CDD" id="cd16383">
    <property type="entry name" value="GUN4"/>
    <property type="match status" value="1"/>
</dbReference>
<keyword evidence="2" id="KW-0934">Plastid</keyword>
<dbReference type="EMBL" id="MH898941">
    <property type="protein sequence ID" value="QFR99806.1"/>
    <property type="molecule type" value="Genomic_DNA"/>
</dbReference>
<sequence length="225" mass="27112">MNLAINEHFTKIDKTTEKIVENIYINEPEKLLKFIIQRLIVNKQKADVLDGFIYQKLLKTHENIIKNELISYFPSGIILLQSCLKINYEPLQKLLMNEQFREADELTNKYLYELIKQKYPGVKRWLYFTDIQFLPPEDLFTLDFLWQIYSKGKFGFSIQKQIWIKSNENWDILWDKINWTKNGTMNRYPKEFQWTIEAPDGHLPLFNQLRGTQTLSYLFKNITWT</sequence>
<gene>
    <name evidence="2" type="primary">ycf53</name>
</gene>
<dbReference type="AlphaFoldDB" id="A0A7L4WP82"/>
<dbReference type="RefSeq" id="YP_009944512.1">
    <property type="nucleotide sequence ID" value="NC_051457.1"/>
</dbReference>
<keyword evidence="2" id="KW-0150">Chloroplast</keyword>
<geneLocation type="chloroplast" evidence="2"/>
<protein>
    <recommendedName>
        <fullName evidence="1">GUN4-like domain-containing protein</fullName>
    </recommendedName>
</protein>
<accession>A0A7L4WP82</accession>
<dbReference type="GO" id="GO:0046906">
    <property type="term" value="F:tetrapyrrole binding"/>
    <property type="evidence" value="ECO:0007669"/>
    <property type="project" value="TreeGrafter"/>
</dbReference>
<feature type="domain" description="GUN4-like" evidence="1">
    <location>
        <begin position="84"/>
        <end position="219"/>
    </location>
</feature>
<dbReference type="PANTHER" id="PTHR34800:SF1">
    <property type="entry name" value="TETRAPYRROLE-BINDING PROTEIN, CHLOROPLASTIC"/>
    <property type="match status" value="1"/>
</dbReference>
<organism evidence="2">
    <name type="scientific">Osmundea sinicola</name>
    <dbReference type="NCBI Taxonomy" id="290685"/>
    <lineage>
        <taxon>Eukaryota</taxon>
        <taxon>Rhodophyta</taxon>
        <taxon>Florideophyceae</taxon>
        <taxon>Rhodymeniophycidae</taxon>
        <taxon>Ceramiales</taxon>
        <taxon>Rhodomelaceae</taxon>
        <taxon>Laurencieae</taxon>
        <taxon>Osmundea</taxon>
    </lineage>
</organism>
<dbReference type="Gene3D" id="1.25.40.620">
    <property type="match status" value="1"/>
</dbReference>
<dbReference type="PANTHER" id="PTHR34800">
    <property type="entry name" value="TETRAPYRROLE-BINDING PROTEIN, CHLOROPLASTIC"/>
    <property type="match status" value="1"/>
</dbReference>
<dbReference type="Pfam" id="PF05419">
    <property type="entry name" value="GUN4"/>
    <property type="match status" value="1"/>
</dbReference>
<dbReference type="InterPro" id="IPR008629">
    <property type="entry name" value="GUN4-like"/>
</dbReference>
<dbReference type="GeneID" id="60234843"/>
<dbReference type="InterPro" id="IPR037215">
    <property type="entry name" value="GUN4-like_sf"/>
</dbReference>
<proteinExistence type="predicted"/>
<dbReference type="Gene3D" id="1.10.10.1770">
    <property type="entry name" value="Gun4-like"/>
    <property type="match status" value="1"/>
</dbReference>
<evidence type="ECO:0000313" key="2">
    <source>
        <dbReference type="EMBL" id="QFR99806.1"/>
    </source>
</evidence>
<evidence type="ECO:0000259" key="1">
    <source>
        <dbReference type="Pfam" id="PF05419"/>
    </source>
</evidence>
<dbReference type="SUPFAM" id="SSF140869">
    <property type="entry name" value="GUN4-like"/>
    <property type="match status" value="1"/>
</dbReference>
<name>A0A7L4WP82_9FLOR</name>